<organism evidence="1 2">
    <name type="scientific">Thalictrum thalictroides</name>
    <name type="common">Rue-anemone</name>
    <name type="synonym">Anemone thalictroides</name>
    <dbReference type="NCBI Taxonomy" id="46969"/>
    <lineage>
        <taxon>Eukaryota</taxon>
        <taxon>Viridiplantae</taxon>
        <taxon>Streptophyta</taxon>
        <taxon>Embryophyta</taxon>
        <taxon>Tracheophyta</taxon>
        <taxon>Spermatophyta</taxon>
        <taxon>Magnoliopsida</taxon>
        <taxon>Ranunculales</taxon>
        <taxon>Ranunculaceae</taxon>
        <taxon>Thalictroideae</taxon>
        <taxon>Thalictrum</taxon>
    </lineage>
</organism>
<evidence type="ECO:0000313" key="1">
    <source>
        <dbReference type="EMBL" id="KAF5194855.1"/>
    </source>
</evidence>
<dbReference type="EMBL" id="JABWDY010018186">
    <property type="protein sequence ID" value="KAF5194855.1"/>
    <property type="molecule type" value="Genomic_DNA"/>
</dbReference>
<dbReference type="Gene3D" id="3.30.70.100">
    <property type="match status" value="1"/>
</dbReference>
<evidence type="ECO:0008006" key="3">
    <source>
        <dbReference type="Google" id="ProtNLM"/>
    </source>
</evidence>
<gene>
    <name evidence="1" type="ORF">FRX31_015561</name>
</gene>
<accession>A0A7J6WEN0</accession>
<dbReference type="PANTHER" id="PTHR47488">
    <property type="entry name" value="HEAVY METAL TRANSPORT/DETOXIFICATION SUPERFAMILY PROTEIN"/>
    <property type="match status" value="1"/>
</dbReference>
<dbReference type="Proteomes" id="UP000554482">
    <property type="component" value="Unassembled WGS sequence"/>
</dbReference>
<name>A0A7J6WEN0_THATH</name>
<dbReference type="SUPFAM" id="SSF55008">
    <property type="entry name" value="HMA, heavy metal-associated domain"/>
    <property type="match status" value="1"/>
</dbReference>
<evidence type="ECO:0000313" key="2">
    <source>
        <dbReference type="Proteomes" id="UP000554482"/>
    </source>
</evidence>
<sequence length="150" mass="17030">MSEQISTLVIKVDLGCQKCYKKIREVLCKYHCQIQSKTFDEKNNIVIVTGWFHPCKFSKKLRCKAGYPPWYEGYGGAQCYEGYGMPVVPVSPPYQYPSKPPICHEPAPPPVYDCYYGRPPPCSCGCGGYRRCGTMGYYFTEENPTTCSIM</sequence>
<comment type="caution">
    <text evidence="1">The sequence shown here is derived from an EMBL/GenBank/DDBJ whole genome shotgun (WGS) entry which is preliminary data.</text>
</comment>
<dbReference type="InterPro" id="IPR044169">
    <property type="entry name" value="PI21"/>
</dbReference>
<dbReference type="PANTHER" id="PTHR47488:SF7">
    <property type="entry name" value="HEAVY METAL TRANSPORT_DETOXIFICATION SUPERFAMILY PROTEIN"/>
    <property type="match status" value="1"/>
</dbReference>
<dbReference type="OrthoDB" id="785270at2759"/>
<dbReference type="GO" id="GO:1900150">
    <property type="term" value="P:regulation of defense response to fungus"/>
    <property type="evidence" value="ECO:0007669"/>
    <property type="project" value="InterPro"/>
</dbReference>
<keyword evidence="2" id="KW-1185">Reference proteome</keyword>
<protein>
    <recommendedName>
        <fullName evidence="3">Heavy metal-associated isoprenylated plant protein</fullName>
    </recommendedName>
</protein>
<reference evidence="1 2" key="1">
    <citation type="submission" date="2020-06" db="EMBL/GenBank/DDBJ databases">
        <title>Transcriptomic and genomic resources for Thalictrum thalictroides and T. hernandezii: Facilitating candidate gene discovery in an emerging model plant lineage.</title>
        <authorList>
            <person name="Arias T."/>
            <person name="Riano-Pachon D.M."/>
            <person name="Di Stilio V.S."/>
        </authorList>
    </citation>
    <scope>NUCLEOTIDE SEQUENCE [LARGE SCALE GENOMIC DNA]</scope>
    <source>
        <strain evidence="2">cv. WT478/WT964</strain>
        <tissue evidence="1">Leaves</tissue>
    </source>
</reference>
<dbReference type="AlphaFoldDB" id="A0A7J6WEN0"/>
<dbReference type="InterPro" id="IPR036163">
    <property type="entry name" value="HMA_dom_sf"/>
</dbReference>
<proteinExistence type="predicted"/>
<dbReference type="GO" id="GO:0046872">
    <property type="term" value="F:metal ion binding"/>
    <property type="evidence" value="ECO:0007669"/>
    <property type="project" value="InterPro"/>
</dbReference>